<dbReference type="Pfam" id="PF00486">
    <property type="entry name" value="Trans_reg_C"/>
    <property type="match status" value="1"/>
</dbReference>
<dbReference type="SUPFAM" id="SSF52172">
    <property type="entry name" value="CheY-like"/>
    <property type="match status" value="1"/>
</dbReference>
<dbReference type="InterPro" id="IPR016032">
    <property type="entry name" value="Sig_transdc_resp-reg_C-effctor"/>
</dbReference>
<protein>
    <submittedName>
        <fullName evidence="10">Winged helix-turn-helix domain-containing protein</fullName>
    </submittedName>
</protein>
<evidence type="ECO:0000313" key="10">
    <source>
        <dbReference type="EMBL" id="UTW04693.1"/>
    </source>
</evidence>
<dbReference type="PROSITE" id="PS51755">
    <property type="entry name" value="OMPR_PHOB"/>
    <property type="match status" value="1"/>
</dbReference>
<dbReference type="SUPFAM" id="SSF46894">
    <property type="entry name" value="C-terminal effector domain of the bipartite response regulators"/>
    <property type="match status" value="1"/>
</dbReference>
<keyword evidence="1 6" id="KW-0597">Phosphoprotein</keyword>
<reference evidence="10" key="1">
    <citation type="submission" date="2021-04" db="EMBL/GenBank/DDBJ databases">
        <title>Oceanospirillales bacteria with DddD are important DMSP degraders in coastal seawater.</title>
        <authorList>
            <person name="Liu J."/>
        </authorList>
    </citation>
    <scope>NUCLEOTIDE SEQUENCE</scope>
    <source>
        <strain evidence="10">GY6</strain>
    </source>
</reference>
<evidence type="ECO:0000259" key="9">
    <source>
        <dbReference type="PROSITE" id="PS51755"/>
    </source>
</evidence>
<evidence type="ECO:0000256" key="5">
    <source>
        <dbReference type="ARBA" id="ARBA00023163"/>
    </source>
</evidence>
<keyword evidence="5" id="KW-0804">Transcription</keyword>
<evidence type="ECO:0000256" key="4">
    <source>
        <dbReference type="ARBA" id="ARBA00023125"/>
    </source>
</evidence>
<keyword evidence="3" id="KW-0805">Transcription regulation</keyword>
<dbReference type="PROSITE" id="PS50110">
    <property type="entry name" value="RESPONSE_REGULATORY"/>
    <property type="match status" value="1"/>
</dbReference>
<keyword evidence="4 7" id="KW-0238">DNA-binding</keyword>
<dbReference type="CDD" id="cd00383">
    <property type="entry name" value="trans_reg_C"/>
    <property type="match status" value="1"/>
</dbReference>
<keyword evidence="2" id="KW-0902">Two-component regulatory system</keyword>
<dbReference type="SMART" id="SM00862">
    <property type="entry name" value="Trans_reg_C"/>
    <property type="match status" value="1"/>
</dbReference>
<dbReference type="Proteomes" id="UP001059950">
    <property type="component" value="Chromosome"/>
</dbReference>
<sequence length="235" mass="27015">MNITVITDQPNNNIFDLNNHNDFGFNIKTHKSSTYFQADSSTDVFIVDYSGSKRIDFATTRELRNKSNGGIIMIGPEASADDLIIALEMGADEFITPPINYRELSARIRNLGRWSRLSHSGNSDEESKATKENSIIRFSDWELNTIRQVLKSPSGQLTKLARNEFMLLNILLNNRNKLLTREQLLNHLYNRDWHPSDRTIDVLIGKLRKYLNDYRKEQALINTVYGIGYIFAVEV</sequence>
<dbReference type="Gene3D" id="3.40.50.2300">
    <property type="match status" value="1"/>
</dbReference>
<name>A0ABY5GXE5_9GAMM</name>
<proteinExistence type="predicted"/>
<dbReference type="InterPro" id="IPR001867">
    <property type="entry name" value="OmpR/PhoB-type_DNA-bd"/>
</dbReference>
<keyword evidence="11" id="KW-1185">Reference proteome</keyword>
<evidence type="ECO:0000256" key="2">
    <source>
        <dbReference type="ARBA" id="ARBA00023012"/>
    </source>
</evidence>
<evidence type="ECO:0000256" key="7">
    <source>
        <dbReference type="PROSITE-ProRule" id="PRU01091"/>
    </source>
</evidence>
<evidence type="ECO:0000256" key="6">
    <source>
        <dbReference type="PROSITE-ProRule" id="PRU00169"/>
    </source>
</evidence>
<evidence type="ECO:0000313" key="11">
    <source>
        <dbReference type="Proteomes" id="UP001059950"/>
    </source>
</evidence>
<dbReference type="PANTHER" id="PTHR48111:SF4">
    <property type="entry name" value="DNA-BINDING DUAL TRANSCRIPTIONAL REGULATOR OMPR"/>
    <property type="match status" value="1"/>
</dbReference>
<evidence type="ECO:0000259" key="8">
    <source>
        <dbReference type="PROSITE" id="PS50110"/>
    </source>
</evidence>
<feature type="domain" description="OmpR/PhoB-type" evidence="9">
    <location>
        <begin position="133"/>
        <end position="233"/>
    </location>
</feature>
<dbReference type="InterPro" id="IPR011006">
    <property type="entry name" value="CheY-like_superfamily"/>
</dbReference>
<feature type="modified residue" description="4-aspartylphosphate" evidence="6">
    <location>
        <position position="48"/>
    </location>
</feature>
<feature type="domain" description="Response regulatory" evidence="8">
    <location>
        <begin position="1"/>
        <end position="112"/>
    </location>
</feature>
<evidence type="ECO:0000256" key="1">
    <source>
        <dbReference type="ARBA" id="ARBA00022553"/>
    </source>
</evidence>
<dbReference type="EMBL" id="CP073344">
    <property type="protein sequence ID" value="UTW04693.1"/>
    <property type="molecule type" value="Genomic_DNA"/>
</dbReference>
<gene>
    <name evidence="10" type="ORF">KDX31_06740</name>
</gene>
<feature type="DNA-binding region" description="OmpR/PhoB-type" evidence="7">
    <location>
        <begin position="133"/>
        <end position="233"/>
    </location>
</feature>
<dbReference type="InterPro" id="IPR036388">
    <property type="entry name" value="WH-like_DNA-bd_sf"/>
</dbReference>
<organism evidence="10 11">
    <name type="scientific">Amphritea atlantica</name>
    <dbReference type="NCBI Taxonomy" id="355243"/>
    <lineage>
        <taxon>Bacteria</taxon>
        <taxon>Pseudomonadati</taxon>
        <taxon>Pseudomonadota</taxon>
        <taxon>Gammaproteobacteria</taxon>
        <taxon>Oceanospirillales</taxon>
        <taxon>Oceanospirillaceae</taxon>
        <taxon>Amphritea</taxon>
    </lineage>
</organism>
<dbReference type="Gene3D" id="1.10.10.10">
    <property type="entry name" value="Winged helix-like DNA-binding domain superfamily/Winged helix DNA-binding domain"/>
    <property type="match status" value="1"/>
</dbReference>
<evidence type="ECO:0000256" key="3">
    <source>
        <dbReference type="ARBA" id="ARBA00023015"/>
    </source>
</evidence>
<dbReference type="InterPro" id="IPR001789">
    <property type="entry name" value="Sig_transdc_resp-reg_receiver"/>
</dbReference>
<accession>A0ABY5GXE5</accession>
<dbReference type="PANTHER" id="PTHR48111">
    <property type="entry name" value="REGULATOR OF RPOS"/>
    <property type="match status" value="1"/>
</dbReference>
<dbReference type="InterPro" id="IPR039420">
    <property type="entry name" value="WalR-like"/>
</dbReference>